<dbReference type="Proteomes" id="UP000601435">
    <property type="component" value="Unassembled WGS sequence"/>
</dbReference>
<gene>
    <name evidence="2" type="ORF">SNEC2469_LOCUS5394</name>
</gene>
<comment type="caution">
    <text evidence="2">The sequence shown here is derived from an EMBL/GenBank/DDBJ whole genome shotgun (WGS) entry which is preliminary data.</text>
</comment>
<dbReference type="OrthoDB" id="409971at2759"/>
<keyword evidence="3" id="KW-1185">Reference proteome</keyword>
<reference evidence="2" key="1">
    <citation type="submission" date="2021-02" db="EMBL/GenBank/DDBJ databases">
        <authorList>
            <person name="Dougan E. K."/>
            <person name="Rhodes N."/>
            <person name="Thang M."/>
            <person name="Chan C."/>
        </authorList>
    </citation>
    <scope>NUCLEOTIDE SEQUENCE</scope>
</reference>
<evidence type="ECO:0000313" key="3">
    <source>
        <dbReference type="Proteomes" id="UP000601435"/>
    </source>
</evidence>
<sequence>MPGRMPAISLQPEELLVWRRENSQGTLLVHSAAVFTSFQSADGHCEEGFRCVSRISKFGTGHWGQIDPGKEKIAEEADSAPVYEWGCPFQGEWAENRYESGPGDDQCTDEGDCICIARGSPNMHTELEGGHEKVIGRFETESGKANLGHEPQLINVIPHYFMRTKDGAPFDIENPHSGLGVVKEFDREEWLLKYKEEAPKIQGALDKLRAAVDAEYRSKVQDGAPFVCDGAQPPGEEPSLTKAETQLGLMRVRRFQVLASDCVNMQDTAAKLAGRPEEESFAPSGKTEGGDELKCYRKKDSVECQQLNCYRGFEDQGFLDRLQLYKSQLDSCSPEEDTKTEMEPAAGNGGKAPKTETSAAPTPKEGDLKDKDMKEVEKEVDNEENSSLLNLHCWELSSAPLLALRRLKPDLDVPTSCTTSPEIDGLYVQFSCGGLRAWLSATVFAPMVPKKPASEVPLSLL</sequence>
<dbReference type="AlphaFoldDB" id="A0A812LYN9"/>
<organism evidence="2 3">
    <name type="scientific">Symbiodinium necroappetens</name>
    <dbReference type="NCBI Taxonomy" id="1628268"/>
    <lineage>
        <taxon>Eukaryota</taxon>
        <taxon>Sar</taxon>
        <taxon>Alveolata</taxon>
        <taxon>Dinophyceae</taxon>
        <taxon>Suessiales</taxon>
        <taxon>Symbiodiniaceae</taxon>
        <taxon>Symbiodinium</taxon>
    </lineage>
</organism>
<name>A0A812LYN9_9DINO</name>
<feature type="region of interest" description="Disordered" evidence="1">
    <location>
        <begin position="332"/>
        <end position="371"/>
    </location>
</feature>
<accession>A0A812LYN9</accession>
<protein>
    <submittedName>
        <fullName evidence="2">Uncharacterized protein</fullName>
    </submittedName>
</protein>
<dbReference type="EMBL" id="CAJNJA010010086">
    <property type="protein sequence ID" value="CAE7253554.1"/>
    <property type="molecule type" value="Genomic_DNA"/>
</dbReference>
<proteinExistence type="predicted"/>
<feature type="region of interest" description="Disordered" evidence="1">
    <location>
        <begin position="272"/>
        <end position="292"/>
    </location>
</feature>
<evidence type="ECO:0000313" key="2">
    <source>
        <dbReference type="EMBL" id="CAE7253554.1"/>
    </source>
</evidence>
<evidence type="ECO:0000256" key="1">
    <source>
        <dbReference type="SAM" id="MobiDB-lite"/>
    </source>
</evidence>